<evidence type="ECO:0000313" key="10">
    <source>
        <dbReference type="EMBL" id="EPE24672.1"/>
    </source>
</evidence>
<dbReference type="OMA" id="ILMSEIN"/>
<comment type="similarity">
    <text evidence="1 7">Belongs to the peptidase M3 family.</text>
</comment>
<accession>S3CDS5</accession>
<dbReference type="Proteomes" id="UP000016922">
    <property type="component" value="Unassembled WGS sequence"/>
</dbReference>
<dbReference type="GO" id="GO:0004222">
    <property type="term" value="F:metalloendopeptidase activity"/>
    <property type="evidence" value="ECO:0007669"/>
    <property type="project" value="InterPro"/>
</dbReference>
<keyword evidence="5 7" id="KW-0862">Zinc</keyword>
<dbReference type="InterPro" id="IPR024080">
    <property type="entry name" value="Neurolysin/TOP_N"/>
</dbReference>
<dbReference type="eggNOG" id="KOG2089">
    <property type="taxonomic scope" value="Eukaryota"/>
</dbReference>
<dbReference type="PANTHER" id="PTHR11804:SF84">
    <property type="entry name" value="SACCHAROLYSIN"/>
    <property type="match status" value="1"/>
</dbReference>
<dbReference type="Gene3D" id="1.10.1370.10">
    <property type="entry name" value="Neurolysin, domain 3"/>
    <property type="match status" value="1"/>
</dbReference>
<keyword evidence="2 7" id="KW-0645">Protease</keyword>
<evidence type="ECO:0000256" key="3">
    <source>
        <dbReference type="ARBA" id="ARBA00022723"/>
    </source>
</evidence>
<evidence type="ECO:0000256" key="8">
    <source>
        <dbReference type="SAM" id="MobiDB-lite"/>
    </source>
</evidence>
<dbReference type="GO" id="GO:0006518">
    <property type="term" value="P:peptide metabolic process"/>
    <property type="evidence" value="ECO:0007669"/>
    <property type="project" value="TreeGrafter"/>
</dbReference>
<dbReference type="InterPro" id="IPR024079">
    <property type="entry name" value="MetalloPept_cat_dom_sf"/>
</dbReference>
<feature type="region of interest" description="Disordered" evidence="8">
    <location>
        <begin position="540"/>
        <end position="562"/>
    </location>
</feature>
<organism evidence="10 11">
    <name type="scientific">Glarea lozoyensis (strain ATCC 20868 / MF5171)</name>
    <dbReference type="NCBI Taxonomy" id="1116229"/>
    <lineage>
        <taxon>Eukaryota</taxon>
        <taxon>Fungi</taxon>
        <taxon>Dikarya</taxon>
        <taxon>Ascomycota</taxon>
        <taxon>Pezizomycotina</taxon>
        <taxon>Leotiomycetes</taxon>
        <taxon>Helotiales</taxon>
        <taxon>Helotiaceae</taxon>
        <taxon>Glarea</taxon>
    </lineage>
</organism>
<dbReference type="GO" id="GO:0046872">
    <property type="term" value="F:metal ion binding"/>
    <property type="evidence" value="ECO:0007669"/>
    <property type="project" value="UniProtKB-UniRule"/>
</dbReference>
<dbReference type="CDD" id="cd06455">
    <property type="entry name" value="M3A_TOP"/>
    <property type="match status" value="1"/>
</dbReference>
<proteinExistence type="inferred from homology"/>
<evidence type="ECO:0000256" key="4">
    <source>
        <dbReference type="ARBA" id="ARBA00022801"/>
    </source>
</evidence>
<protein>
    <submittedName>
        <fullName evidence="10">Metalloproteases (Zincins), catalytic</fullName>
    </submittedName>
</protein>
<dbReference type="RefSeq" id="XP_008088760.1">
    <property type="nucleotide sequence ID" value="XM_008090569.1"/>
</dbReference>
<dbReference type="Gene3D" id="1.20.1050.40">
    <property type="entry name" value="Endopeptidase. Chain P, domain 1"/>
    <property type="match status" value="1"/>
</dbReference>
<sequence>MPAPIFRTPPQLPIAFCHTPESLFRITQEVVAASRKNFDRIAQLGEDAVDFERGVLPIAHQENELTNHGSLTGFYKYVAPERELKDASVAADRIWTAYAREVTMREDLFKIIDGVYVTQHDLDDESRHYLERKRTGLLRNGLGIRHRQSRNYFEVLQNRIDSLSLQCSRHIREDDSGLWFTPEELEGLPQTSLWRLRQGRTGTENEGKFWLSFNTVDLNFALTYVENPEIRKRIFIGSENRCHKNTPIVEEIIYLRAETAALLGFDHHVDFMTADRMMDSKSIESFLGNLSSQVSATAESERYLMSILKRADLEARGICHLKIDERIYLWDEKYYARLLKENNHYFNEARLAEYFPLENTLKELLKLVEEFFGIVFEEISAEWGAILMSEINELPSSFLWHPDVKVYAVYNEPAMNNEFLGYFYMDLLRRPGKCDHPCNVTFQAGFTTSTGQPHYPSTCLLTSFPPPTPTQPTLLRHHNLISLIHELGHGIHYLLGRTAYASTYGTSTSKDFVEIPSKLLENWAWEPTILSRLSRHYTYLPSPSPPTPPNSPPTPRPDEKAPPELLNKLIASRNFNAATATQKQLHLAVFDNIIHSRRIAPGDLGKLYNSLRRDITGLIGVEEGCGFARFEHLFIGYDAGYYCYSLAKSLATEIYAQKFVQDPLNGVEGRRYRRMVLEKGGGRPEREVLEEYLGRRLRFEGV</sequence>
<feature type="compositionally biased region" description="Pro residues" evidence="8">
    <location>
        <begin position="542"/>
        <end position="555"/>
    </location>
</feature>
<evidence type="ECO:0000256" key="7">
    <source>
        <dbReference type="RuleBase" id="RU003435"/>
    </source>
</evidence>
<name>S3CDS5_GLAL2</name>
<dbReference type="Pfam" id="PF01432">
    <property type="entry name" value="Peptidase_M3"/>
    <property type="match status" value="1"/>
</dbReference>
<dbReference type="InterPro" id="IPR001567">
    <property type="entry name" value="Pept_M3A_M3B_dom"/>
</dbReference>
<reference evidence="10 11" key="1">
    <citation type="journal article" date="2013" name="BMC Genomics">
        <title>Genomics-driven discovery of the pneumocandin biosynthetic gene cluster in the fungus Glarea lozoyensis.</title>
        <authorList>
            <person name="Chen L."/>
            <person name="Yue Q."/>
            <person name="Zhang X."/>
            <person name="Xiang M."/>
            <person name="Wang C."/>
            <person name="Li S."/>
            <person name="Che Y."/>
            <person name="Ortiz-Lopez F.J."/>
            <person name="Bills G.F."/>
            <person name="Liu X."/>
            <person name="An Z."/>
        </authorList>
    </citation>
    <scope>NUCLEOTIDE SEQUENCE [LARGE SCALE GENOMIC DNA]</scope>
    <source>
        <strain evidence="11">ATCC 20868 / MF5171</strain>
    </source>
</reference>
<dbReference type="AlphaFoldDB" id="S3CDS5"/>
<dbReference type="InterPro" id="IPR045090">
    <property type="entry name" value="Pept_M3A_M3B"/>
</dbReference>
<dbReference type="EMBL" id="KE145373">
    <property type="protein sequence ID" value="EPE24672.1"/>
    <property type="molecule type" value="Genomic_DNA"/>
</dbReference>
<dbReference type="PANTHER" id="PTHR11804">
    <property type="entry name" value="PROTEASE M3 THIMET OLIGOPEPTIDASE-RELATED"/>
    <property type="match status" value="1"/>
</dbReference>
<keyword evidence="11" id="KW-1185">Reference proteome</keyword>
<dbReference type="KEGG" id="glz:GLAREA_08525"/>
<dbReference type="GO" id="GO:0005758">
    <property type="term" value="C:mitochondrial intermembrane space"/>
    <property type="evidence" value="ECO:0007669"/>
    <property type="project" value="TreeGrafter"/>
</dbReference>
<gene>
    <name evidence="10" type="ORF">GLAREA_08525</name>
</gene>
<dbReference type="GeneID" id="19467573"/>
<dbReference type="HOGENOM" id="CLU_001805_1_1_1"/>
<dbReference type="InterPro" id="IPR024077">
    <property type="entry name" value="Neurolysin/TOP_dom2"/>
</dbReference>
<dbReference type="GO" id="GO:0006508">
    <property type="term" value="P:proteolysis"/>
    <property type="evidence" value="ECO:0007669"/>
    <property type="project" value="UniProtKB-KW"/>
</dbReference>
<evidence type="ECO:0000256" key="6">
    <source>
        <dbReference type="ARBA" id="ARBA00023049"/>
    </source>
</evidence>
<evidence type="ECO:0000256" key="5">
    <source>
        <dbReference type="ARBA" id="ARBA00022833"/>
    </source>
</evidence>
<comment type="cofactor">
    <cofactor evidence="7">
        <name>Zn(2+)</name>
        <dbReference type="ChEBI" id="CHEBI:29105"/>
    </cofactor>
    <text evidence="7">Binds 1 zinc ion.</text>
</comment>
<evidence type="ECO:0000259" key="9">
    <source>
        <dbReference type="Pfam" id="PF01432"/>
    </source>
</evidence>
<evidence type="ECO:0000256" key="1">
    <source>
        <dbReference type="ARBA" id="ARBA00006040"/>
    </source>
</evidence>
<evidence type="ECO:0000313" key="11">
    <source>
        <dbReference type="Proteomes" id="UP000016922"/>
    </source>
</evidence>
<keyword evidence="4 7" id="KW-0378">Hydrolase</keyword>
<dbReference type="Gene3D" id="3.40.390.10">
    <property type="entry name" value="Collagenase (Catalytic Domain)"/>
    <property type="match status" value="1"/>
</dbReference>
<dbReference type="SUPFAM" id="SSF55486">
    <property type="entry name" value="Metalloproteases ('zincins'), catalytic domain"/>
    <property type="match status" value="1"/>
</dbReference>
<feature type="domain" description="Peptidase M3A/M3B catalytic" evidence="9">
    <location>
        <begin position="222"/>
        <end position="695"/>
    </location>
</feature>
<dbReference type="OrthoDB" id="534666at2759"/>
<keyword evidence="6 7" id="KW-0482">Metalloprotease</keyword>
<evidence type="ECO:0000256" key="2">
    <source>
        <dbReference type="ARBA" id="ARBA00022670"/>
    </source>
</evidence>
<keyword evidence="3 7" id="KW-0479">Metal-binding</keyword>
<dbReference type="STRING" id="1116229.S3CDS5"/>